<evidence type="ECO:0000313" key="9">
    <source>
        <dbReference type="EMBL" id="AMK08628.1"/>
    </source>
</evidence>
<keyword evidence="4" id="KW-0677">Repeat</keyword>
<dbReference type="AlphaFoldDB" id="A0A140D6V4"/>
<dbReference type="RefSeq" id="WP_071523170.1">
    <property type="nucleotide sequence ID" value="NZ_JACDXE010000006.1"/>
</dbReference>
<dbReference type="FunFam" id="2.160.10.10:FF:000025">
    <property type="entry name" value="Hexapeptide-repeat containing-acetyltransferase"/>
    <property type="match status" value="1"/>
</dbReference>
<evidence type="ECO:0000256" key="2">
    <source>
        <dbReference type="ARBA" id="ARBA00022458"/>
    </source>
</evidence>
<dbReference type="SUPFAM" id="SSF51161">
    <property type="entry name" value="Trimeric LpxA-like enzymes"/>
    <property type="match status" value="1"/>
</dbReference>
<dbReference type="SMART" id="SM01266">
    <property type="entry name" value="Mac"/>
    <property type="match status" value="1"/>
</dbReference>
<dbReference type="InterPro" id="IPR011004">
    <property type="entry name" value="Trimer_LpxA-like_sf"/>
</dbReference>
<dbReference type="Gene3D" id="2.160.10.10">
    <property type="entry name" value="Hexapeptide repeat proteins"/>
    <property type="match status" value="1"/>
</dbReference>
<feature type="domain" description="Maltose/galactoside acetyltransferase" evidence="8">
    <location>
        <begin position="5"/>
        <end position="60"/>
    </location>
</feature>
<dbReference type="InterPro" id="IPR001451">
    <property type="entry name" value="Hexapep"/>
</dbReference>
<dbReference type="CDD" id="cd03357">
    <property type="entry name" value="LbH_MAT_GAT"/>
    <property type="match status" value="1"/>
</dbReference>
<comment type="similarity">
    <text evidence="1 7">Belongs to the transferase hexapeptide repeat family.</text>
</comment>
<comment type="function">
    <text evidence="6">Acetyltransferase implicated in the O-acetylation of Nod factors.</text>
</comment>
<dbReference type="EC" id="2.3.1.-" evidence="7"/>
<organism evidence="9">
    <name type="scientific">Pasteurella multocida</name>
    <dbReference type="NCBI Taxonomy" id="747"/>
    <lineage>
        <taxon>Bacteria</taxon>
        <taxon>Pseudomonadati</taxon>
        <taxon>Pseudomonadota</taxon>
        <taxon>Gammaproteobacteria</taxon>
        <taxon>Pasteurellales</taxon>
        <taxon>Pasteurellaceae</taxon>
        <taxon>Pasteurella</taxon>
    </lineage>
</organism>
<protein>
    <recommendedName>
        <fullName evidence="7">Acetyltransferase</fullName>
        <ecNumber evidence="7">2.3.1.-</ecNumber>
    </recommendedName>
</protein>
<gene>
    <name evidence="9" type="primary">PM1056</name>
</gene>
<accession>A0A140D6V4</accession>
<dbReference type="PANTHER" id="PTHR43017:SF1">
    <property type="entry name" value="ACETYLTRANSFERASE YJL218W-RELATED"/>
    <property type="match status" value="1"/>
</dbReference>
<dbReference type="GO" id="GO:0008870">
    <property type="term" value="F:galactoside O-acetyltransferase activity"/>
    <property type="evidence" value="ECO:0007669"/>
    <property type="project" value="TreeGrafter"/>
</dbReference>
<evidence type="ECO:0000256" key="7">
    <source>
        <dbReference type="RuleBase" id="RU367021"/>
    </source>
</evidence>
<dbReference type="PANTHER" id="PTHR43017">
    <property type="entry name" value="GALACTOSIDE O-ACETYLTRANSFERASE"/>
    <property type="match status" value="1"/>
</dbReference>
<keyword evidence="2" id="KW-0536">Nodulation</keyword>
<evidence type="ECO:0000256" key="4">
    <source>
        <dbReference type="ARBA" id="ARBA00022737"/>
    </source>
</evidence>
<name>A0A140D6V4_PASMD</name>
<dbReference type="InterPro" id="IPR018357">
    <property type="entry name" value="Hexapep_transf_CS"/>
</dbReference>
<keyword evidence="3 7" id="KW-0808">Transferase</keyword>
<dbReference type="InterPro" id="IPR039369">
    <property type="entry name" value="LacA-like"/>
</dbReference>
<dbReference type="InterPro" id="IPR024688">
    <property type="entry name" value="Mac_dom"/>
</dbReference>
<keyword evidence="5 7" id="KW-0012">Acyltransferase</keyword>
<evidence type="ECO:0000259" key="8">
    <source>
        <dbReference type="SMART" id="SM01266"/>
    </source>
</evidence>
<sequence length="203" mass="22584">MLTDKEKRHLGLAHQPYDSELAEMRLRNKELLHEYNVLTRPSDKQTKARLILSILGKAANTPHINAPFYCDYGQFIEVGKNFFANYHCTILDTGGVKIGDDVLFAPNVSLYTVGHPIDPELRKAEWEQALPIVIGNNVWIGGNVVILGGVTIGDNTVIGAGSVVTKDIPANCVAVGNPCKVQRMISPQDREDYLQRFKPDWND</sequence>
<dbReference type="Pfam" id="PF00132">
    <property type="entry name" value="Hexapep"/>
    <property type="match status" value="1"/>
</dbReference>
<evidence type="ECO:0000256" key="5">
    <source>
        <dbReference type="ARBA" id="ARBA00023315"/>
    </source>
</evidence>
<evidence type="ECO:0000256" key="6">
    <source>
        <dbReference type="ARBA" id="ARBA00055587"/>
    </source>
</evidence>
<evidence type="ECO:0000256" key="1">
    <source>
        <dbReference type="ARBA" id="ARBA00007274"/>
    </source>
</evidence>
<evidence type="ECO:0000256" key="3">
    <source>
        <dbReference type="ARBA" id="ARBA00022679"/>
    </source>
</evidence>
<dbReference type="Pfam" id="PF12464">
    <property type="entry name" value="Mac"/>
    <property type="match status" value="1"/>
</dbReference>
<proteinExistence type="inferred from homology"/>
<dbReference type="PROSITE" id="PS00101">
    <property type="entry name" value="HEXAPEP_TRANSFERASES"/>
    <property type="match status" value="1"/>
</dbReference>
<reference evidence="9" key="1">
    <citation type="submission" date="2015-01" db="EMBL/GenBank/DDBJ databases">
        <title>Draft genome sequence of Pasteurella multocida isolated from alpaca pneumonia.</title>
        <authorList>
            <person name="Maturrano L."/>
            <person name="Hurtado R."/>
            <person name="Allasi N."/>
            <person name="Juscamayta E."/>
            <person name="Fernandez D."/>
            <person name="Maximiliano J."/>
            <person name="Rimac R."/>
            <person name="Rosadio R."/>
        </authorList>
    </citation>
    <scope>NUCLEOTIDE SEQUENCE</scope>
    <source>
        <strain evidence="9">UNMSM</strain>
    </source>
</reference>
<dbReference type="EMBL" id="KP660789">
    <property type="protein sequence ID" value="AMK08628.1"/>
    <property type="molecule type" value="Genomic_DNA"/>
</dbReference>